<dbReference type="CDD" id="cd08276">
    <property type="entry name" value="MDR7"/>
    <property type="match status" value="1"/>
</dbReference>
<dbReference type="SUPFAM" id="SSF51735">
    <property type="entry name" value="NAD(P)-binding Rossmann-fold domains"/>
    <property type="match status" value="1"/>
</dbReference>
<proteinExistence type="predicted"/>
<dbReference type="Gene3D" id="3.90.180.10">
    <property type="entry name" value="Medium-chain alcohol dehydrogenases, catalytic domain"/>
    <property type="match status" value="1"/>
</dbReference>
<name>A0A506Q896_9GAMM</name>
<accession>A0A506Q896</accession>
<keyword evidence="3" id="KW-1185">Reference proteome</keyword>
<dbReference type="GO" id="GO:0016491">
    <property type="term" value="F:oxidoreductase activity"/>
    <property type="evidence" value="ECO:0007669"/>
    <property type="project" value="InterPro"/>
</dbReference>
<dbReference type="InterPro" id="IPR011032">
    <property type="entry name" value="GroES-like_sf"/>
</dbReference>
<dbReference type="OrthoDB" id="9787435at2"/>
<dbReference type="InterPro" id="IPR013149">
    <property type="entry name" value="ADH-like_C"/>
</dbReference>
<protein>
    <submittedName>
        <fullName evidence="2">NAD(P)-dependent alcohol dehydrogenase</fullName>
    </submittedName>
</protein>
<dbReference type="Proteomes" id="UP000317747">
    <property type="component" value="Unassembled WGS sequence"/>
</dbReference>
<dbReference type="SMART" id="SM00829">
    <property type="entry name" value="PKS_ER"/>
    <property type="match status" value="1"/>
</dbReference>
<dbReference type="SUPFAM" id="SSF50129">
    <property type="entry name" value="GroES-like"/>
    <property type="match status" value="1"/>
</dbReference>
<reference evidence="2 3" key="1">
    <citation type="submission" date="2019-06" db="EMBL/GenBank/DDBJ databases">
        <title>Taxogenomics and systematics of the genus Pantoea.</title>
        <authorList>
            <person name="Tambong J.T."/>
        </authorList>
    </citation>
    <scope>NUCLEOTIDE SEQUENCE [LARGE SCALE GENOMIC DNA]</scope>
    <source>
        <strain evidence="2 3">LMG 24200</strain>
    </source>
</reference>
<dbReference type="EMBL" id="VHJA01000055">
    <property type="protein sequence ID" value="TPV41605.1"/>
    <property type="molecule type" value="Genomic_DNA"/>
</dbReference>
<dbReference type="Pfam" id="PF08240">
    <property type="entry name" value="ADH_N"/>
    <property type="match status" value="1"/>
</dbReference>
<organism evidence="2 3">
    <name type="scientific">Pantoea deleyi</name>
    <dbReference type="NCBI Taxonomy" id="470932"/>
    <lineage>
        <taxon>Bacteria</taxon>
        <taxon>Pseudomonadati</taxon>
        <taxon>Pseudomonadota</taxon>
        <taxon>Gammaproteobacteria</taxon>
        <taxon>Enterobacterales</taxon>
        <taxon>Erwiniaceae</taxon>
        <taxon>Pantoea</taxon>
    </lineage>
</organism>
<dbReference type="Pfam" id="PF00107">
    <property type="entry name" value="ADH_zinc_N"/>
    <property type="match status" value="1"/>
</dbReference>
<dbReference type="InterPro" id="IPR013154">
    <property type="entry name" value="ADH-like_N"/>
</dbReference>
<dbReference type="AlphaFoldDB" id="A0A506Q896"/>
<dbReference type="RefSeq" id="WP_128085340.1">
    <property type="nucleotide sequence ID" value="NZ_CP071407.1"/>
</dbReference>
<evidence type="ECO:0000313" key="3">
    <source>
        <dbReference type="Proteomes" id="UP000317747"/>
    </source>
</evidence>
<dbReference type="InterPro" id="IPR036291">
    <property type="entry name" value="NAD(P)-bd_dom_sf"/>
</dbReference>
<feature type="domain" description="Enoyl reductase (ER)" evidence="1">
    <location>
        <begin position="14"/>
        <end position="338"/>
    </location>
</feature>
<dbReference type="InterPro" id="IPR020843">
    <property type="entry name" value="ER"/>
</dbReference>
<sequence>MNRTMKRWTLNQIGRSALTLIDTDIPQPGPHEVLVRVKAVALNYRDNAIIEGGMGQGMVMPLTPGSDMAGVVEAVGPDTTRFRTGDRVISSFNADWIDGRLQNNAREPHYNTLGYGIQGVLAEYVVLHENWLVSAPVTLTDAGASTLVCAGLTAWFALVERGGLRPGETVLVQGTGGVSLFALQIAKSLGAKVFVTSSSDEKGAAALALGADHAINRHKEEWVAAIHRLTDDRGIDHVVETVGGRNFANAVRVVASQGRISLIGMMDAHDTAAPGGLLLLKSPTVQGIGVGHRRALEDLTRAVDQIGLKPVIDSTFPLEALPDALAALERGPFGKIVIELG</sequence>
<comment type="caution">
    <text evidence="2">The sequence shown here is derived from an EMBL/GenBank/DDBJ whole genome shotgun (WGS) entry which is preliminary data.</text>
</comment>
<gene>
    <name evidence="2" type="ORF">FJW01_10855</name>
</gene>
<dbReference type="PANTHER" id="PTHR45033">
    <property type="match status" value="1"/>
</dbReference>
<evidence type="ECO:0000259" key="1">
    <source>
        <dbReference type="SMART" id="SM00829"/>
    </source>
</evidence>
<dbReference type="Gene3D" id="3.40.50.720">
    <property type="entry name" value="NAD(P)-binding Rossmann-like Domain"/>
    <property type="match status" value="1"/>
</dbReference>
<dbReference type="InterPro" id="IPR052711">
    <property type="entry name" value="Zinc_ADH-like"/>
</dbReference>
<evidence type="ECO:0000313" key="2">
    <source>
        <dbReference type="EMBL" id="TPV41605.1"/>
    </source>
</evidence>
<dbReference type="PANTHER" id="PTHR45033:SF2">
    <property type="entry name" value="ZINC-TYPE ALCOHOL DEHYDROGENASE-LIKE PROTEIN C1773.06C"/>
    <property type="match status" value="1"/>
</dbReference>